<reference evidence="1" key="1">
    <citation type="submission" date="2022-10" db="EMBL/GenBank/DDBJ databases">
        <title>Genome Sequence of Xylaria curta.</title>
        <authorList>
            <person name="Buettner E."/>
        </authorList>
    </citation>
    <scope>NUCLEOTIDE SEQUENCE</scope>
    <source>
        <strain evidence="1">Babe10</strain>
    </source>
</reference>
<dbReference type="EMBL" id="JAPDGR010000503">
    <property type="protein sequence ID" value="KAJ2989681.1"/>
    <property type="molecule type" value="Genomic_DNA"/>
</dbReference>
<sequence>MAGFRQPNIRIDAWSSTNSGTPKIPTSASQAYELPLHTASKPSQRSTSASTIDSSLTSVPEPGRIYMIREKTSGEILTHANGVPTVLLGAGTRGGWQWKCEEHPDGYLGFRDVVSGRYLGRGNKEVYVVEAKKLDARESFVLRPRDPEGYNLCAKDGHKLKPMGITARSGIETRLIDALNYKEAARWVFIKVESDI</sequence>
<evidence type="ECO:0000313" key="1">
    <source>
        <dbReference type="EMBL" id="KAJ2989681.1"/>
    </source>
</evidence>
<name>A0ACC1PBD0_9PEZI</name>
<protein>
    <submittedName>
        <fullName evidence="1">Uncharacterized protein</fullName>
    </submittedName>
</protein>
<accession>A0ACC1PBD0</accession>
<proteinExistence type="predicted"/>
<organism evidence="1 2">
    <name type="scientific">Xylaria curta</name>
    <dbReference type="NCBI Taxonomy" id="42375"/>
    <lineage>
        <taxon>Eukaryota</taxon>
        <taxon>Fungi</taxon>
        <taxon>Dikarya</taxon>
        <taxon>Ascomycota</taxon>
        <taxon>Pezizomycotina</taxon>
        <taxon>Sordariomycetes</taxon>
        <taxon>Xylariomycetidae</taxon>
        <taxon>Xylariales</taxon>
        <taxon>Xylariaceae</taxon>
        <taxon>Xylaria</taxon>
    </lineage>
</organism>
<evidence type="ECO:0000313" key="2">
    <source>
        <dbReference type="Proteomes" id="UP001143856"/>
    </source>
</evidence>
<dbReference type="Proteomes" id="UP001143856">
    <property type="component" value="Unassembled WGS sequence"/>
</dbReference>
<gene>
    <name evidence="1" type="ORF">NUW58_g3349</name>
</gene>
<keyword evidence="2" id="KW-1185">Reference proteome</keyword>
<comment type="caution">
    <text evidence="1">The sequence shown here is derived from an EMBL/GenBank/DDBJ whole genome shotgun (WGS) entry which is preliminary data.</text>
</comment>